<dbReference type="Pfam" id="PF01979">
    <property type="entry name" value="Amidohydro_1"/>
    <property type="match status" value="1"/>
</dbReference>
<dbReference type="InterPro" id="IPR032466">
    <property type="entry name" value="Metal_Hydrolase"/>
</dbReference>
<name>A0A506PM64_9FLAO</name>
<evidence type="ECO:0000256" key="1">
    <source>
        <dbReference type="ARBA" id="ARBA00001947"/>
    </source>
</evidence>
<dbReference type="Proteomes" id="UP000317332">
    <property type="component" value="Unassembled WGS sequence"/>
</dbReference>
<evidence type="ECO:0000256" key="5">
    <source>
        <dbReference type="ARBA" id="ARBA00022801"/>
    </source>
</evidence>
<dbReference type="PROSITE" id="PS00483">
    <property type="entry name" value="DIHYDROOROTASE_2"/>
    <property type="match status" value="1"/>
</dbReference>
<evidence type="ECO:0000313" key="8">
    <source>
        <dbReference type="Proteomes" id="UP000317332"/>
    </source>
</evidence>
<dbReference type="GO" id="GO:0006145">
    <property type="term" value="P:purine nucleobase catabolic process"/>
    <property type="evidence" value="ECO:0007669"/>
    <property type="project" value="TreeGrafter"/>
</dbReference>
<dbReference type="NCBIfam" id="TIGR00857">
    <property type="entry name" value="pyrC_multi"/>
    <property type="match status" value="1"/>
</dbReference>
<dbReference type="CDD" id="cd01318">
    <property type="entry name" value="DHOase_IIb"/>
    <property type="match status" value="1"/>
</dbReference>
<dbReference type="NCBIfam" id="NF006688">
    <property type="entry name" value="PRK09236.1"/>
    <property type="match status" value="1"/>
</dbReference>
<comment type="cofactor">
    <cofactor evidence="1">
        <name>Zn(2+)</name>
        <dbReference type="ChEBI" id="CHEBI:29105"/>
    </cofactor>
</comment>
<dbReference type="GO" id="GO:0046872">
    <property type="term" value="F:metal ion binding"/>
    <property type="evidence" value="ECO:0007669"/>
    <property type="project" value="UniProtKB-KW"/>
</dbReference>
<keyword evidence="4" id="KW-0479">Metal-binding</keyword>
<evidence type="ECO:0000259" key="6">
    <source>
        <dbReference type="Pfam" id="PF01979"/>
    </source>
</evidence>
<keyword evidence="5 7" id="KW-0378">Hydrolase</keyword>
<comment type="function">
    <text evidence="2">Catalyzes the reversible cyclization of carbamoyl aspartate to dihydroorotate.</text>
</comment>
<keyword evidence="8" id="KW-1185">Reference proteome</keyword>
<dbReference type="Gene3D" id="2.30.40.10">
    <property type="entry name" value="Urease, subunit C, domain 1"/>
    <property type="match status" value="1"/>
</dbReference>
<gene>
    <name evidence="7" type="ORF">FJ651_03620</name>
</gene>
<evidence type="ECO:0000256" key="2">
    <source>
        <dbReference type="ARBA" id="ARBA00002368"/>
    </source>
</evidence>
<dbReference type="GO" id="GO:0004038">
    <property type="term" value="F:allantoinase activity"/>
    <property type="evidence" value="ECO:0007669"/>
    <property type="project" value="TreeGrafter"/>
</dbReference>
<dbReference type="EMBL" id="VHIQ01000002">
    <property type="protein sequence ID" value="TPV34628.1"/>
    <property type="molecule type" value="Genomic_DNA"/>
</dbReference>
<dbReference type="InterPro" id="IPR050138">
    <property type="entry name" value="DHOase/Allantoinase_Hydrolase"/>
</dbReference>
<evidence type="ECO:0000256" key="4">
    <source>
        <dbReference type="ARBA" id="ARBA00022723"/>
    </source>
</evidence>
<proteinExistence type="inferred from homology"/>
<reference evidence="7 8" key="1">
    <citation type="submission" date="2019-06" db="EMBL/GenBank/DDBJ databases">
        <title>Flavobacteriaceae Paucihalobacterium erythroidium CWB-1, complete genome.</title>
        <authorList>
            <person name="Wu S."/>
        </authorList>
    </citation>
    <scope>NUCLEOTIDE SEQUENCE [LARGE SCALE GENOMIC DNA]</scope>
    <source>
        <strain evidence="7 8">CWB-1</strain>
    </source>
</reference>
<dbReference type="OrthoDB" id="9765462at2"/>
<comment type="similarity">
    <text evidence="3">Belongs to the metallo-dependent hydrolases superfamily. DHOase family. Class I DHOase subfamily.</text>
</comment>
<sequence>MPEGITLIKNAKIINEGRITEGDILIKGAYIDEVSSSISAKSAQVKIIDAEGNYVMPGAIDDQVHFREPGLTHKATIETESKAAVAGGITSFIEMPNTNPQTTTVEKLNEKFDIAANSSYANYSFMFGGTNDNLDEILKVNPKEVAGLKIFLGSSTGNMLVDDPKVLEKIFSSTDMVISVHCEDEATIRRNTEAYLKKYGEDIPMEAHPLIRSEEACYLSSSQAIELAKKTGARLHVFHLSTAKEMELFTNKIPLKDKKITAEVCIHHLWFSDEDYRTKGSLIKWNPAVKTAKDRDALWKALLDDRIDVIATDHAPHTLEEKQQNYTKAPSGGPLVQHAVVAMFEAYHKGKINLETIVQKMCHNPAILFQVEKRGFIREGYFADLVIVNANQPWNVKKDNILYKCGWSPFEGTTFKSRISHTFVNGKLAYQNFKVNQQRFGQCLTFER</sequence>
<dbReference type="Gene3D" id="3.20.20.140">
    <property type="entry name" value="Metal-dependent hydrolases"/>
    <property type="match status" value="1"/>
</dbReference>
<evidence type="ECO:0000313" key="7">
    <source>
        <dbReference type="EMBL" id="TPV34628.1"/>
    </source>
</evidence>
<dbReference type="EC" id="3.5.2.3" evidence="7"/>
<dbReference type="InterPro" id="IPR006680">
    <property type="entry name" value="Amidohydro-rel"/>
</dbReference>
<dbReference type="RefSeq" id="WP_140989051.1">
    <property type="nucleotide sequence ID" value="NZ_VHIQ01000002.1"/>
</dbReference>
<accession>A0A506PM64</accession>
<dbReference type="InterPro" id="IPR002195">
    <property type="entry name" value="Dihydroorotase_CS"/>
</dbReference>
<dbReference type="GO" id="GO:0005737">
    <property type="term" value="C:cytoplasm"/>
    <property type="evidence" value="ECO:0007669"/>
    <property type="project" value="TreeGrafter"/>
</dbReference>
<dbReference type="InterPro" id="IPR011059">
    <property type="entry name" value="Metal-dep_hydrolase_composite"/>
</dbReference>
<feature type="domain" description="Amidohydrolase-related" evidence="6">
    <location>
        <begin position="54"/>
        <end position="428"/>
    </location>
</feature>
<evidence type="ECO:0000256" key="3">
    <source>
        <dbReference type="ARBA" id="ARBA00010286"/>
    </source>
</evidence>
<organism evidence="7 8">
    <name type="scientific">Paucihalobacter ruber</name>
    <dbReference type="NCBI Taxonomy" id="2567861"/>
    <lineage>
        <taxon>Bacteria</taxon>
        <taxon>Pseudomonadati</taxon>
        <taxon>Bacteroidota</taxon>
        <taxon>Flavobacteriia</taxon>
        <taxon>Flavobacteriales</taxon>
        <taxon>Flavobacteriaceae</taxon>
        <taxon>Paucihalobacter</taxon>
    </lineage>
</organism>
<dbReference type="PANTHER" id="PTHR43668:SF4">
    <property type="entry name" value="ALLANTOINASE"/>
    <property type="match status" value="1"/>
</dbReference>
<dbReference type="PANTHER" id="PTHR43668">
    <property type="entry name" value="ALLANTOINASE"/>
    <property type="match status" value="1"/>
</dbReference>
<protein>
    <submittedName>
        <fullName evidence="7">Dihydroorotase</fullName>
        <ecNumber evidence="7">3.5.2.3</ecNumber>
    </submittedName>
</protein>
<comment type="caution">
    <text evidence="7">The sequence shown here is derived from an EMBL/GenBank/DDBJ whole genome shotgun (WGS) entry which is preliminary data.</text>
</comment>
<dbReference type="SUPFAM" id="SSF51338">
    <property type="entry name" value="Composite domain of metallo-dependent hydrolases"/>
    <property type="match status" value="1"/>
</dbReference>
<dbReference type="SUPFAM" id="SSF51556">
    <property type="entry name" value="Metallo-dependent hydrolases"/>
    <property type="match status" value="1"/>
</dbReference>
<dbReference type="AlphaFoldDB" id="A0A506PM64"/>
<dbReference type="GO" id="GO:0004151">
    <property type="term" value="F:dihydroorotase activity"/>
    <property type="evidence" value="ECO:0007669"/>
    <property type="project" value="UniProtKB-EC"/>
</dbReference>